<proteinExistence type="predicted"/>
<keyword evidence="3" id="KW-1185">Reference proteome</keyword>
<evidence type="ECO:0000313" key="3">
    <source>
        <dbReference type="Proteomes" id="UP000289775"/>
    </source>
</evidence>
<gene>
    <name evidence="2" type="ORF">NU09_1031</name>
</gene>
<name>A0A444WEY7_9FLAO</name>
<evidence type="ECO:0000313" key="2">
    <source>
        <dbReference type="EMBL" id="RYJ44421.1"/>
    </source>
</evidence>
<protein>
    <submittedName>
        <fullName evidence="2">Uncharacterized protein</fullName>
    </submittedName>
</protein>
<reference evidence="2 3" key="1">
    <citation type="submission" date="2014-12" db="EMBL/GenBank/DDBJ databases">
        <title>Genome sequence of Flavobacterium beibuense RSKm HC5.</title>
        <authorList>
            <person name="Kim J.F."/>
            <person name="Song J.Y."/>
            <person name="Kwak M.-J."/>
            <person name="Lee S.-W."/>
        </authorList>
    </citation>
    <scope>NUCLEOTIDE SEQUENCE [LARGE SCALE GENOMIC DNA]</scope>
    <source>
        <strain evidence="2 3">RSKm HC5</strain>
    </source>
</reference>
<keyword evidence="1" id="KW-1133">Transmembrane helix</keyword>
<dbReference type="OrthoDB" id="677537at2"/>
<dbReference type="Proteomes" id="UP000289775">
    <property type="component" value="Unassembled WGS sequence"/>
</dbReference>
<feature type="transmembrane region" description="Helical" evidence="1">
    <location>
        <begin position="7"/>
        <end position="27"/>
    </location>
</feature>
<sequence length="64" mass="6901">MNLKRTFGAILTVLGIVGLIYAAYIFAATSTSEQNVKMTIVYGVVGLIFFISGIGLVKRTKDES</sequence>
<organism evidence="2 3">
    <name type="scientific">Flavobacterium beibuense</name>
    <dbReference type="NCBI Taxonomy" id="657326"/>
    <lineage>
        <taxon>Bacteria</taxon>
        <taxon>Pseudomonadati</taxon>
        <taxon>Bacteroidota</taxon>
        <taxon>Flavobacteriia</taxon>
        <taxon>Flavobacteriales</taxon>
        <taxon>Flavobacteriaceae</taxon>
        <taxon>Flavobacterium</taxon>
    </lineage>
</organism>
<comment type="caution">
    <text evidence="2">The sequence shown here is derived from an EMBL/GenBank/DDBJ whole genome shotgun (WGS) entry which is preliminary data.</text>
</comment>
<accession>A0A444WEY7</accession>
<evidence type="ECO:0000256" key="1">
    <source>
        <dbReference type="SAM" id="Phobius"/>
    </source>
</evidence>
<dbReference type="EMBL" id="JUIW01000003">
    <property type="protein sequence ID" value="RYJ44421.1"/>
    <property type="molecule type" value="Genomic_DNA"/>
</dbReference>
<keyword evidence="1" id="KW-0812">Transmembrane</keyword>
<feature type="transmembrane region" description="Helical" evidence="1">
    <location>
        <begin position="39"/>
        <end position="57"/>
    </location>
</feature>
<keyword evidence="1" id="KW-0472">Membrane</keyword>
<dbReference type="RefSeq" id="WP_129750184.1">
    <property type="nucleotide sequence ID" value="NZ_JUIW01000003.1"/>
</dbReference>
<dbReference type="AlphaFoldDB" id="A0A444WEY7"/>